<organism evidence="3 4">
    <name type="scientific">Albugo candida</name>
    <dbReference type="NCBI Taxonomy" id="65357"/>
    <lineage>
        <taxon>Eukaryota</taxon>
        <taxon>Sar</taxon>
        <taxon>Stramenopiles</taxon>
        <taxon>Oomycota</taxon>
        <taxon>Peronosporomycetes</taxon>
        <taxon>Albuginales</taxon>
        <taxon>Albuginaceae</taxon>
        <taxon>Albugo</taxon>
    </lineage>
</organism>
<evidence type="ECO:0000259" key="2">
    <source>
        <dbReference type="Pfam" id="PF02668"/>
    </source>
</evidence>
<sequence length="357" mass="40934">MNLNNRCIQIFGERIDFILKMHFPHWKSLRLRFGSRGNFDLSAILSAHMILVPVESSPGFVVHFVPWRVPISLPECGHLDVECIEQNTVLIIQARGPEPPSMLSIPAASLRQLVHKHACVSLRGFKQDDDLCEIAEHVGSILEWKHHFGKVLDIHSAPKGNSNSQSLEPLPMHFDGMFKKKSDDAETLGDVPLFQLFHCINAYPKPNENESGKTLITDTRRIWKKWSKRDRGRAKRITLAYRTPMFDHSHLLHISPLIGSHPITRERVIRYHEPWSKNMTKHSCINVSSHGSASTKQKTQDAAWAKEAIVHHLYSDEFCYRHTWLSGEFLIADNVATLHARTSMKQCGRHIRRVHIN</sequence>
<dbReference type="PANTHER" id="PTHR37285">
    <property type="entry name" value="SPORE WALL MATURATION PROTEIN DIT1"/>
    <property type="match status" value="1"/>
</dbReference>
<dbReference type="EMBL" id="CAIX01000085">
    <property type="protein sequence ID" value="CCI44980.1"/>
    <property type="molecule type" value="Genomic_DNA"/>
</dbReference>
<protein>
    <recommendedName>
        <fullName evidence="2">TauD/TfdA-like domain-containing protein</fullName>
    </recommendedName>
</protein>
<name>A0A024GEP7_9STRA</name>
<comment type="caution">
    <text evidence="3">The sequence shown here is derived from an EMBL/GenBank/DDBJ whole genome shotgun (WGS) entry which is preliminary data.</text>
</comment>
<dbReference type="InterPro" id="IPR003819">
    <property type="entry name" value="TauD/TfdA-like"/>
</dbReference>
<evidence type="ECO:0000256" key="1">
    <source>
        <dbReference type="ARBA" id="ARBA00023002"/>
    </source>
</evidence>
<dbReference type="OrthoDB" id="64297at2759"/>
<proteinExistence type="predicted"/>
<dbReference type="Pfam" id="PF02668">
    <property type="entry name" value="TauD"/>
    <property type="match status" value="1"/>
</dbReference>
<dbReference type="Proteomes" id="UP000053237">
    <property type="component" value="Unassembled WGS sequence"/>
</dbReference>
<evidence type="ECO:0000313" key="3">
    <source>
        <dbReference type="EMBL" id="CCI44980.1"/>
    </source>
</evidence>
<feature type="domain" description="TauD/TfdA-like" evidence="2">
    <location>
        <begin position="103"/>
        <end position="354"/>
    </location>
</feature>
<gene>
    <name evidence="3" type="ORF">BN9_058270</name>
</gene>
<keyword evidence="4" id="KW-1185">Reference proteome</keyword>
<dbReference type="SUPFAM" id="SSF51197">
    <property type="entry name" value="Clavaminate synthase-like"/>
    <property type="match status" value="1"/>
</dbReference>
<reference evidence="3 4" key="1">
    <citation type="submission" date="2012-05" db="EMBL/GenBank/DDBJ databases">
        <title>Recombination and specialization in a pathogen metapopulation.</title>
        <authorList>
            <person name="Gardiner A."/>
            <person name="Kemen E."/>
            <person name="Schultz-Larsen T."/>
            <person name="MacLean D."/>
            <person name="Van Oosterhout C."/>
            <person name="Jones J.D.G."/>
        </authorList>
    </citation>
    <scope>NUCLEOTIDE SEQUENCE [LARGE SCALE GENOMIC DNA]</scope>
    <source>
        <strain evidence="3 4">Ac Nc2</strain>
    </source>
</reference>
<keyword evidence="1" id="KW-0560">Oxidoreductase</keyword>
<accession>A0A024GEP7</accession>
<dbReference type="InterPro" id="IPR042098">
    <property type="entry name" value="TauD-like_sf"/>
</dbReference>
<dbReference type="STRING" id="65357.A0A024GEP7"/>
<dbReference type="GO" id="GO:0016491">
    <property type="term" value="F:oxidoreductase activity"/>
    <property type="evidence" value="ECO:0007669"/>
    <property type="project" value="UniProtKB-KW"/>
</dbReference>
<dbReference type="InterPro" id="IPR007817">
    <property type="entry name" value="Isocyanide_synthase_DIT1"/>
</dbReference>
<dbReference type="Gene3D" id="3.60.130.10">
    <property type="entry name" value="Clavaminate synthase-like"/>
    <property type="match status" value="1"/>
</dbReference>
<dbReference type="PANTHER" id="PTHR37285:SF5">
    <property type="entry name" value="SPORE WALL MATURATION PROTEIN DIT1"/>
    <property type="match status" value="1"/>
</dbReference>
<dbReference type="AlphaFoldDB" id="A0A024GEP7"/>
<evidence type="ECO:0000313" key="4">
    <source>
        <dbReference type="Proteomes" id="UP000053237"/>
    </source>
</evidence>
<dbReference type="InParanoid" id="A0A024GEP7"/>